<organism evidence="1 2">
    <name type="scientific">Austropuccinia psidii MF-1</name>
    <dbReference type="NCBI Taxonomy" id="1389203"/>
    <lineage>
        <taxon>Eukaryota</taxon>
        <taxon>Fungi</taxon>
        <taxon>Dikarya</taxon>
        <taxon>Basidiomycota</taxon>
        <taxon>Pucciniomycotina</taxon>
        <taxon>Pucciniomycetes</taxon>
        <taxon>Pucciniales</taxon>
        <taxon>Sphaerophragmiaceae</taxon>
        <taxon>Austropuccinia</taxon>
    </lineage>
</organism>
<evidence type="ECO:0000313" key="2">
    <source>
        <dbReference type="Proteomes" id="UP000765509"/>
    </source>
</evidence>
<sequence>MYLVLIFAPIHYLSIPFPFSYDDHHANYVLNIGFMSLIGSTSRNHPTKRLGIEGPYLDPEAHHAAYRKNWITPKRRTRYSTYPDPPSGTKV</sequence>
<dbReference type="AlphaFoldDB" id="A0A9Q3HF97"/>
<name>A0A9Q3HF97_9BASI</name>
<dbReference type="Proteomes" id="UP000765509">
    <property type="component" value="Unassembled WGS sequence"/>
</dbReference>
<proteinExistence type="predicted"/>
<evidence type="ECO:0000313" key="1">
    <source>
        <dbReference type="EMBL" id="MBW0499825.1"/>
    </source>
</evidence>
<reference evidence="1" key="1">
    <citation type="submission" date="2021-03" db="EMBL/GenBank/DDBJ databases">
        <title>Draft genome sequence of rust myrtle Austropuccinia psidii MF-1, a brazilian biotype.</title>
        <authorList>
            <person name="Quecine M.C."/>
            <person name="Pachon D.M.R."/>
            <person name="Bonatelli M.L."/>
            <person name="Correr F.H."/>
            <person name="Franceschini L.M."/>
            <person name="Leite T.F."/>
            <person name="Margarido G.R.A."/>
            <person name="Almeida C.A."/>
            <person name="Ferrarezi J.A."/>
            <person name="Labate C.A."/>
        </authorList>
    </citation>
    <scope>NUCLEOTIDE SEQUENCE</scope>
    <source>
        <strain evidence="1">MF-1</strain>
    </source>
</reference>
<keyword evidence="2" id="KW-1185">Reference proteome</keyword>
<comment type="caution">
    <text evidence="1">The sequence shown here is derived from an EMBL/GenBank/DDBJ whole genome shotgun (WGS) entry which is preliminary data.</text>
</comment>
<dbReference type="EMBL" id="AVOT02015482">
    <property type="protein sequence ID" value="MBW0499825.1"/>
    <property type="molecule type" value="Genomic_DNA"/>
</dbReference>
<protein>
    <submittedName>
        <fullName evidence="1">Uncharacterized protein</fullName>
    </submittedName>
</protein>
<gene>
    <name evidence="1" type="ORF">O181_039540</name>
</gene>
<accession>A0A9Q3HF97</accession>